<evidence type="ECO:0000256" key="1">
    <source>
        <dbReference type="SAM" id="Phobius"/>
    </source>
</evidence>
<gene>
    <name evidence="2" type="ORF">FOXG_21864</name>
</gene>
<feature type="transmembrane region" description="Helical" evidence="1">
    <location>
        <begin position="20"/>
        <end position="40"/>
    </location>
</feature>
<name>A0A0J9W1V1_FUSO4</name>
<dbReference type="EMBL" id="DS231721">
    <property type="protein sequence ID" value="KNB17094.1"/>
    <property type="molecule type" value="Genomic_DNA"/>
</dbReference>
<dbReference type="GeneID" id="28962570"/>
<dbReference type="RefSeq" id="XP_018255136.1">
    <property type="nucleotide sequence ID" value="XM_018402235.1"/>
</dbReference>
<dbReference type="RefSeq" id="XP_018255137.1">
    <property type="nucleotide sequence ID" value="XM_018402236.1"/>
</dbReference>
<dbReference type="RefSeq" id="XP_018255138.1">
    <property type="nucleotide sequence ID" value="XM_018402237.1"/>
</dbReference>
<dbReference type="EMBL" id="DS231721">
    <property type="protein sequence ID" value="KNB17092.1"/>
    <property type="molecule type" value="Genomic_DNA"/>
</dbReference>
<dbReference type="EMBL" id="DS231721">
    <property type="protein sequence ID" value="KNB17091.1"/>
    <property type="molecule type" value="Genomic_DNA"/>
</dbReference>
<sequence>MGKAESMELVLGRLLNWYDVVDWMVLGSTVCACATLCWLVDWDDRGEMSTRILSLTMKSECCIPMLSKMLSSDKSYSKFIMLLMSVPPAEGEESVVCDDELVSPCSTETVGCTCLEGGRPVGRALLVTHSMPDLRHLRHASVE</sequence>
<dbReference type="Proteomes" id="UP000009097">
    <property type="component" value="Unassembled WGS sequence"/>
</dbReference>
<dbReference type="VEuPathDB" id="FungiDB:FOXG_21864"/>
<dbReference type="KEGG" id="fox:FOXG_21864"/>
<protein>
    <submittedName>
        <fullName evidence="2">Uncharacterized protein</fullName>
    </submittedName>
</protein>
<keyword evidence="1" id="KW-0812">Transmembrane</keyword>
<reference evidence="2" key="2">
    <citation type="journal article" date="2010" name="Nature">
        <title>Comparative genomics reveals mobile pathogenicity chromosomes in Fusarium.</title>
        <authorList>
            <person name="Ma L.J."/>
            <person name="van der Does H.C."/>
            <person name="Borkovich K.A."/>
            <person name="Coleman J.J."/>
            <person name="Daboussi M.J."/>
            <person name="Di Pietro A."/>
            <person name="Dufresne M."/>
            <person name="Freitag M."/>
            <person name="Grabherr M."/>
            <person name="Henrissat B."/>
            <person name="Houterman P.M."/>
            <person name="Kang S."/>
            <person name="Shim W.B."/>
            <person name="Woloshuk C."/>
            <person name="Xie X."/>
            <person name="Xu J.R."/>
            <person name="Antoniw J."/>
            <person name="Baker S.E."/>
            <person name="Bluhm B.H."/>
            <person name="Breakspear A."/>
            <person name="Brown D.W."/>
            <person name="Butchko R.A."/>
            <person name="Chapman S."/>
            <person name="Coulson R."/>
            <person name="Coutinho P.M."/>
            <person name="Danchin E.G."/>
            <person name="Diener A."/>
            <person name="Gale L.R."/>
            <person name="Gardiner D.M."/>
            <person name="Goff S."/>
            <person name="Hammond-Kosack K.E."/>
            <person name="Hilburn K."/>
            <person name="Hua-Van A."/>
            <person name="Jonkers W."/>
            <person name="Kazan K."/>
            <person name="Kodira C.D."/>
            <person name="Koehrsen M."/>
            <person name="Kumar L."/>
            <person name="Lee Y.H."/>
            <person name="Li L."/>
            <person name="Manners J.M."/>
            <person name="Miranda-Saavedra D."/>
            <person name="Mukherjee M."/>
            <person name="Park G."/>
            <person name="Park J."/>
            <person name="Park S.Y."/>
            <person name="Proctor R.H."/>
            <person name="Regev A."/>
            <person name="Ruiz-Roldan M.C."/>
            <person name="Sain D."/>
            <person name="Sakthikumar S."/>
            <person name="Sykes S."/>
            <person name="Schwartz D.C."/>
            <person name="Turgeon B.G."/>
            <person name="Wapinski I."/>
            <person name="Yoder O."/>
            <person name="Young S."/>
            <person name="Zeng Q."/>
            <person name="Zhou S."/>
            <person name="Galagan J."/>
            <person name="Cuomo C.A."/>
            <person name="Kistler H.C."/>
            <person name="Rep M."/>
        </authorList>
    </citation>
    <scope>NUCLEOTIDE SEQUENCE [LARGE SCALE GENOMIC DNA]</scope>
    <source>
        <strain evidence="2">4287</strain>
    </source>
</reference>
<reference evidence="2" key="1">
    <citation type="submission" date="2007-04" db="EMBL/GenBank/DDBJ databases">
        <authorList>
            <consortium name="The Broad Institute Genome Sequencing Platform"/>
            <person name="Birren B."/>
            <person name="Lander E."/>
            <person name="Galagan J."/>
            <person name="Nusbaum C."/>
            <person name="Devon K."/>
            <person name="Ma L.-J."/>
            <person name="Jaffe D."/>
            <person name="Butler J."/>
            <person name="Alvarez P."/>
            <person name="Gnerre S."/>
            <person name="Grabherr M."/>
            <person name="Kleber M."/>
            <person name="Mauceli E."/>
            <person name="Brockman W."/>
            <person name="MacCallum I.A."/>
            <person name="Young S."/>
            <person name="LaButti K."/>
            <person name="DeCaprio D."/>
            <person name="Crawford M."/>
            <person name="Koehrsen M."/>
            <person name="Engels R."/>
            <person name="Montgomery P."/>
            <person name="Pearson M."/>
            <person name="Howarth C."/>
            <person name="Larson L."/>
            <person name="White J."/>
            <person name="O'Leary S."/>
            <person name="Kodira C."/>
            <person name="Zeng Q."/>
            <person name="Yandava C."/>
            <person name="Alvarado L."/>
            <person name="Kistler C."/>
            <person name="Shim W.-B."/>
            <person name="Kang S."/>
            <person name="Woloshuk C."/>
        </authorList>
    </citation>
    <scope>NUCLEOTIDE SEQUENCE</scope>
    <source>
        <strain evidence="2">4287</strain>
    </source>
</reference>
<organism evidence="2 3">
    <name type="scientific">Fusarium oxysporum f. sp. lycopersici (strain 4287 / CBS 123668 / FGSC 9935 / NRRL 34936)</name>
    <name type="common">Fusarium vascular wilt of tomato</name>
    <dbReference type="NCBI Taxonomy" id="426428"/>
    <lineage>
        <taxon>Eukaryota</taxon>
        <taxon>Fungi</taxon>
        <taxon>Dikarya</taxon>
        <taxon>Ascomycota</taxon>
        <taxon>Pezizomycotina</taxon>
        <taxon>Sordariomycetes</taxon>
        <taxon>Hypocreomycetidae</taxon>
        <taxon>Hypocreales</taxon>
        <taxon>Nectriaceae</taxon>
        <taxon>Fusarium</taxon>
        <taxon>Fusarium oxysporum species complex</taxon>
    </lineage>
</organism>
<keyword evidence="1" id="KW-1133">Transmembrane helix</keyword>
<accession>A0A0J9W1V1</accession>
<dbReference type="RefSeq" id="XP_018255139.1">
    <property type="nucleotide sequence ID" value="XM_018402238.1"/>
</dbReference>
<dbReference type="PROSITE" id="PS51257">
    <property type="entry name" value="PROKAR_LIPOPROTEIN"/>
    <property type="match status" value="1"/>
</dbReference>
<evidence type="ECO:0000313" key="3">
    <source>
        <dbReference type="Proteomes" id="UP000009097"/>
    </source>
</evidence>
<keyword evidence="1" id="KW-0472">Membrane</keyword>
<dbReference type="EMBL" id="DS231721">
    <property type="protein sequence ID" value="KNB17093.1"/>
    <property type="molecule type" value="Genomic_DNA"/>
</dbReference>
<proteinExistence type="predicted"/>
<evidence type="ECO:0000313" key="2">
    <source>
        <dbReference type="EMBL" id="KNB17094.1"/>
    </source>
</evidence>
<dbReference type="AlphaFoldDB" id="A0A0J9W1V1"/>